<dbReference type="EMBL" id="JAUHQA010000001">
    <property type="protein sequence ID" value="MDN4480668.1"/>
    <property type="molecule type" value="Genomic_DNA"/>
</dbReference>
<accession>A0ABT8GGW2</accession>
<feature type="transmembrane region" description="Helical" evidence="2">
    <location>
        <begin position="21"/>
        <end position="38"/>
    </location>
</feature>
<reference evidence="3" key="1">
    <citation type="submission" date="2023-06" db="EMBL/GenBank/DDBJ databases">
        <title>Egi l300058.</title>
        <authorList>
            <person name="Gao L."/>
            <person name="Fang B.-Z."/>
            <person name="Li W.-J."/>
        </authorList>
    </citation>
    <scope>NUCLEOTIDE SEQUENCE</scope>
    <source>
        <strain evidence="3">EGI L300058</strain>
    </source>
</reference>
<comment type="caution">
    <text evidence="3">The sequence shown here is derived from an EMBL/GenBank/DDBJ whole genome shotgun (WGS) entry which is preliminary data.</text>
</comment>
<evidence type="ECO:0008006" key="5">
    <source>
        <dbReference type="Google" id="ProtNLM"/>
    </source>
</evidence>
<feature type="compositionally biased region" description="Low complexity" evidence="1">
    <location>
        <begin position="51"/>
        <end position="61"/>
    </location>
</feature>
<keyword evidence="2" id="KW-0812">Transmembrane</keyword>
<dbReference type="RefSeq" id="WP_301142118.1">
    <property type="nucleotide sequence ID" value="NZ_JAUHQA010000001.1"/>
</dbReference>
<name>A0ABT8GGW2_9MICO</name>
<sequence length="203" mass="21616">MDGMRRPVGDQPPAVYWRRRLVVAVAAIALVLLLWFLISATLAGGDGEEPGPGSTTSTTPEAQAVDPDDPSRECTSDDLTLTLAASPPEVTVGSMPAFDVSVEHTGATACMLSTSTEGTDVSIRSGEQIYYSTTWCTEDPAFPSSEWILQPGDKEALQATWTGQRVDDSCEVIQDQADAGYYWASVAIGGVPAPEVQFQLIES</sequence>
<keyword evidence="2" id="KW-1133">Transmembrane helix</keyword>
<proteinExistence type="predicted"/>
<feature type="region of interest" description="Disordered" evidence="1">
    <location>
        <begin position="46"/>
        <end position="75"/>
    </location>
</feature>
<evidence type="ECO:0000256" key="1">
    <source>
        <dbReference type="SAM" id="MobiDB-lite"/>
    </source>
</evidence>
<dbReference type="Proteomes" id="UP001172708">
    <property type="component" value="Unassembled WGS sequence"/>
</dbReference>
<keyword evidence="2" id="KW-0472">Membrane</keyword>
<keyword evidence="4" id="KW-1185">Reference proteome</keyword>
<evidence type="ECO:0000256" key="2">
    <source>
        <dbReference type="SAM" id="Phobius"/>
    </source>
</evidence>
<organism evidence="3 4">
    <name type="scientific">Demequina muriae</name>
    <dbReference type="NCBI Taxonomy" id="3051664"/>
    <lineage>
        <taxon>Bacteria</taxon>
        <taxon>Bacillati</taxon>
        <taxon>Actinomycetota</taxon>
        <taxon>Actinomycetes</taxon>
        <taxon>Micrococcales</taxon>
        <taxon>Demequinaceae</taxon>
        <taxon>Demequina</taxon>
    </lineage>
</organism>
<evidence type="ECO:0000313" key="4">
    <source>
        <dbReference type="Proteomes" id="UP001172708"/>
    </source>
</evidence>
<evidence type="ECO:0000313" key="3">
    <source>
        <dbReference type="EMBL" id="MDN4480668.1"/>
    </source>
</evidence>
<protein>
    <recommendedName>
        <fullName evidence="5">Ig-like domain-containing protein</fullName>
    </recommendedName>
</protein>
<gene>
    <name evidence="3" type="ORF">QQX02_07000</name>
</gene>